<keyword evidence="5" id="KW-1185">Reference proteome</keyword>
<dbReference type="EMBL" id="JBHSIT010000001">
    <property type="protein sequence ID" value="MFC4906830.1"/>
    <property type="molecule type" value="Genomic_DNA"/>
</dbReference>
<gene>
    <name evidence="4" type="ORF">ACFPCY_05830</name>
</gene>
<dbReference type="PROSITE" id="PS50911">
    <property type="entry name" value="CHAP"/>
    <property type="match status" value="1"/>
</dbReference>
<feature type="domain" description="Peptidase C51" evidence="3">
    <location>
        <begin position="133"/>
        <end position="259"/>
    </location>
</feature>
<feature type="chain" id="PRO_5046517366" evidence="2">
    <location>
        <begin position="38"/>
        <end position="264"/>
    </location>
</feature>
<organism evidence="4 5">
    <name type="scientific">Actinomadura gamaensis</name>
    <dbReference type="NCBI Taxonomy" id="1763541"/>
    <lineage>
        <taxon>Bacteria</taxon>
        <taxon>Bacillati</taxon>
        <taxon>Actinomycetota</taxon>
        <taxon>Actinomycetes</taxon>
        <taxon>Streptosporangiales</taxon>
        <taxon>Thermomonosporaceae</taxon>
        <taxon>Actinomadura</taxon>
    </lineage>
</organism>
<evidence type="ECO:0000256" key="1">
    <source>
        <dbReference type="SAM" id="MobiDB-lite"/>
    </source>
</evidence>
<dbReference type="InterPro" id="IPR007921">
    <property type="entry name" value="CHAP_dom"/>
</dbReference>
<dbReference type="Pfam" id="PF05257">
    <property type="entry name" value="CHAP"/>
    <property type="match status" value="1"/>
</dbReference>
<dbReference type="Gene3D" id="3.90.1720.10">
    <property type="entry name" value="endopeptidase domain like (from Nostoc punctiforme)"/>
    <property type="match status" value="1"/>
</dbReference>
<keyword evidence="2" id="KW-0732">Signal</keyword>
<proteinExistence type="predicted"/>
<name>A0ABV9TRV1_9ACTN</name>
<accession>A0ABV9TRV1</accession>
<dbReference type="RefSeq" id="WP_378252511.1">
    <property type="nucleotide sequence ID" value="NZ_JBHSIT010000001.1"/>
</dbReference>
<reference evidence="5" key="1">
    <citation type="journal article" date="2019" name="Int. J. Syst. Evol. Microbiol.">
        <title>The Global Catalogue of Microorganisms (GCM) 10K type strain sequencing project: providing services to taxonomists for standard genome sequencing and annotation.</title>
        <authorList>
            <consortium name="The Broad Institute Genomics Platform"/>
            <consortium name="The Broad Institute Genome Sequencing Center for Infectious Disease"/>
            <person name="Wu L."/>
            <person name="Ma J."/>
        </authorList>
    </citation>
    <scope>NUCLEOTIDE SEQUENCE [LARGE SCALE GENOMIC DNA]</scope>
    <source>
        <strain evidence="5">KLKA75</strain>
    </source>
</reference>
<comment type="caution">
    <text evidence="4">The sequence shown here is derived from an EMBL/GenBank/DDBJ whole genome shotgun (WGS) entry which is preliminary data.</text>
</comment>
<evidence type="ECO:0000259" key="3">
    <source>
        <dbReference type="PROSITE" id="PS50911"/>
    </source>
</evidence>
<evidence type="ECO:0000256" key="2">
    <source>
        <dbReference type="SAM" id="SignalP"/>
    </source>
</evidence>
<evidence type="ECO:0000313" key="5">
    <source>
        <dbReference type="Proteomes" id="UP001595872"/>
    </source>
</evidence>
<protein>
    <submittedName>
        <fullName evidence="4">CHAP domain-containing protein</fullName>
    </submittedName>
</protein>
<dbReference type="Proteomes" id="UP001595872">
    <property type="component" value="Unassembled WGS sequence"/>
</dbReference>
<sequence>MSGKHRKNPLFLSLRTTGGLVAGAALVGTVAATAAHASVADPSAARPQAASMRLADAAMAQNTVPLAKKNAPREAAAVRPQANGSAAKGAQKPATAPAARRLPTAAQAIKTATSQVGISEDGAGKTKFQQWYMGTDRAKQTLARDGGSLGEYAAAEWCDMFVSWVGQQIGFSDQFGADAWTVAHAKWFQQQDRWGTTPKPGAVVFFSWGGGKSVEDIQHVGMVIKDNGNGTIKTVEGNTGGGAVEIKTRPTATVVGYGYPDYAK</sequence>
<feature type="signal peptide" evidence="2">
    <location>
        <begin position="1"/>
        <end position="37"/>
    </location>
</feature>
<evidence type="ECO:0000313" key="4">
    <source>
        <dbReference type="EMBL" id="MFC4906830.1"/>
    </source>
</evidence>
<feature type="region of interest" description="Disordered" evidence="1">
    <location>
        <begin position="68"/>
        <end position="100"/>
    </location>
</feature>